<organism evidence="1 2">
    <name type="scientific">Apiospora rasikravindrae</name>
    <dbReference type="NCBI Taxonomy" id="990691"/>
    <lineage>
        <taxon>Eukaryota</taxon>
        <taxon>Fungi</taxon>
        <taxon>Dikarya</taxon>
        <taxon>Ascomycota</taxon>
        <taxon>Pezizomycotina</taxon>
        <taxon>Sordariomycetes</taxon>
        <taxon>Xylariomycetidae</taxon>
        <taxon>Amphisphaeriales</taxon>
        <taxon>Apiosporaceae</taxon>
        <taxon>Apiospora</taxon>
    </lineage>
</organism>
<gene>
    <name evidence="1" type="ORF">PG993_005222</name>
</gene>
<dbReference type="EMBL" id="JAQQWK010000003">
    <property type="protein sequence ID" value="KAK8045198.1"/>
    <property type="molecule type" value="Genomic_DNA"/>
</dbReference>
<keyword evidence="2" id="KW-1185">Reference proteome</keyword>
<reference evidence="1 2" key="1">
    <citation type="submission" date="2023-01" db="EMBL/GenBank/DDBJ databases">
        <title>Analysis of 21 Apiospora genomes using comparative genomics revels a genus with tremendous synthesis potential of carbohydrate active enzymes and secondary metabolites.</title>
        <authorList>
            <person name="Sorensen T."/>
        </authorList>
    </citation>
    <scope>NUCLEOTIDE SEQUENCE [LARGE SCALE GENOMIC DNA]</scope>
    <source>
        <strain evidence="1 2">CBS 33761</strain>
    </source>
</reference>
<evidence type="ECO:0008006" key="3">
    <source>
        <dbReference type="Google" id="ProtNLM"/>
    </source>
</evidence>
<sequence>MMFNHLMSKARDADKPGLTTVMFKPRYWGRSDRKDKMTIFDDWFETGLQHRVNWNITCTTL</sequence>
<comment type="caution">
    <text evidence="1">The sequence shown here is derived from an EMBL/GenBank/DDBJ whole genome shotgun (WGS) entry which is preliminary data.</text>
</comment>
<proteinExistence type="predicted"/>
<dbReference type="Proteomes" id="UP001444661">
    <property type="component" value="Unassembled WGS sequence"/>
</dbReference>
<name>A0ABR1THP2_9PEZI</name>
<evidence type="ECO:0000313" key="2">
    <source>
        <dbReference type="Proteomes" id="UP001444661"/>
    </source>
</evidence>
<protein>
    <recommendedName>
        <fullName evidence="3">Transposase</fullName>
    </recommendedName>
</protein>
<evidence type="ECO:0000313" key="1">
    <source>
        <dbReference type="EMBL" id="KAK8045198.1"/>
    </source>
</evidence>
<accession>A0ABR1THP2</accession>